<dbReference type="eggNOG" id="COG2182">
    <property type="taxonomic scope" value="Bacteria"/>
</dbReference>
<dbReference type="EMBL" id="CP001643">
    <property type="protein sequence ID" value="ACU84004.1"/>
    <property type="molecule type" value="Genomic_DNA"/>
</dbReference>
<evidence type="ECO:0000256" key="1">
    <source>
        <dbReference type="ARBA" id="ARBA00008520"/>
    </source>
</evidence>
<dbReference type="SUPFAM" id="SSF53850">
    <property type="entry name" value="Periplasmic binding protein-like II"/>
    <property type="match status" value="1"/>
</dbReference>
<keyword evidence="5" id="KW-1185">Reference proteome</keyword>
<evidence type="ECO:0000256" key="3">
    <source>
        <dbReference type="ARBA" id="ARBA00022729"/>
    </source>
</evidence>
<dbReference type="GO" id="GO:0055052">
    <property type="term" value="C:ATP-binding cassette (ABC) transporter complex, substrate-binding subunit-containing"/>
    <property type="evidence" value="ECO:0007669"/>
    <property type="project" value="TreeGrafter"/>
</dbReference>
<evidence type="ECO:0000256" key="2">
    <source>
        <dbReference type="ARBA" id="ARBA00022448"/>
    </source>
</evidence>
<evidence type="ECO:0000313" key="5">
    <source>
        <dbReference type="Proteomes" id="UP000001919"/>
    </source>
</evidence>
<comment type="similarity">
    <text evidence="1">Belongs to the bacterial solute-binding protein 1 family.</text>
</comment>
<accession>C7MFA4</accession>
<dbReference type="PANTHER" id="PTHR30061:SF50">
    <property type="entry name" value="MALTOSE_MALTODEXTRIN-BINDING PERIPLASMIC PROTEIN"/>
    <property type="match status" value="1"/>
</dbReference>
<dbReference type="GO" id="GO:0015768">
    <property type="term" value="P:maltose transport"/>
    <property type="evidence" value="ECO:0007669"/>
    <property type="project" value="TreeGrafter"/>
</dbReference>
<dbReference type="Pfam" id="PF13416">
    <property type="entry name" value="SBP_bac_8"/>
    <property type="match status" value="1"/>
</dbReference>
<sequence length="466" mass="52003">MIDRRTLFKALGAGASVSIAGGAITGCTDRPTGSDRDPNVVRLWGIWASDADVEAEVVEAFTSENPDITVEVSQVPSNGEGDASSVITAVRGRTGPDVYYMDRFNTSQFASLGLLEPIDGLIEEHEGVSPKEYMSSWVKFATDELFYDGHYYGLPMDSDTRGMYVNLDLADEAGVDRALLDPKNGPLTYEQMWELDEQVSIQDERGSYERVTWIPWDDQASLLMWAIANKVPLYDNAECRMLLDEQPMLDVASMYADWVERLNFPRLDAFKATYQPPNAPPEQTSFFSGRQLFQITGPWGVQGQADYKPDMNYTVTHLPVPNEGDDPFTWAGGFSLTMPKGASMSEAAWRFMSFYAGYEGQKIIAKGISRIPTNLETLADPEGWNQDIRFFAELLSVSQSRPPLPVGTKLWDAMMTMQESLNQASDTPENLVKEAQDYVDPTMQQFCPFQLPEGFGEPDPNVRLPD</sequence>
<dbReference type="PANTHER" id="PTHR30061">
    <property type="entry name" value="MALTOSE-BINDING PERIPLASMIC PROTEIN"/>
    <property type="match status" value="1"/>
</dbReference>
<dbReference type="HOGENOM" id="CLU_031285_10_0_11"/>
<keyword evidence="3" id="KW-0732">Signal</keyword>
<reference evidence="4 5" key="1">
    <citation type="journal article" date="2009" name="Stand. Genomic Sci.">
        <title>Complete genome sequence of Brachybacterium faecium type strain (Schefferle 6-10).</title>
        <authorList>
            <person name="Lapidus A."/>
            <person name="Pukall R."/>
            <person name="Labuttii K."/>
            <person name="Copeland A."/>
            <person name="Del Rio T.G."/>
            <person name="Nolan M."/>
            <person name="Chen F."/>
            <person name="Lucas S."/>
            <person name="Tice H."/>
            <person name="Cheng J.F."/>
            <person name="Bruce D."/>
            <person name="Goodwin L."/>
            <person name="Pitluck S."/>
            <person name="Rohde M."/>
            <person name="Goker M."/>
            <person name="Pati A."/>
            <person name="Ivanova N."/>
            <person name="Mavrommatis K."/>
            <person name="Chen A."/>
            <person name="Palaniappan K."/>
            <person name="D'haeseleer P."/>
            <person name="Chain P."/>
            <person name="Bristow J."/>
            <person name="Eisen J.A."/>
            <person name="Markowitz V."/>
            <person name="Hugenholtz P."/>
            <person name="Kyrpides N.C."/>
            <person name="Klenk H.P."/>
        </authorList>
    </citation>
    <scope>NUCLEOTIDE SEQUENCE [LARGE SCALE GENOMIC DNA]</scope>
    <source>
        <strain evidence="5">ATCC 43885 / DSM 4810 / JCM 11609 / LMG 19847 / NBRC 14762 / NCIMB 9860 / 6-10</strain>
    </source>
</reference>
<evidence type="ECO:0000313" key="4">
    <source>
        <dbReference type="EMBL" id="ACU84004.1"/>
    </source>
</evidence>
<dbReference type="STRING" id="446465.Bfae_01220"/>
<organism evidence="4 5">
    <name type="scientific">Brachybacterium faecium (strain ATCC 43885 / DSM 4810 / JCM 11609 / LMG 19847 / NBRC 14762 / NCIMB 9860 / 6-10)</name>
    <dbReference type="NCBI Taxonomy" id="446465"/>
    <lineage>
        <taxon>Bacteria</taxon>
        <taxon>Bacillati</taxon>
        <taxon>Actinomycetota</taxon>
        <taxon>Actinomycetes</taxon>
        <taxon>Micrococcales</taxon>
        <taxon>Dermabacteraceae</taxon>
        <taxon>Brachybacterium</taxon>
    </lineage>
</organism>
<dbReference type="PROSITE" id="PS51257">
    <property type="entry name" value="PROKAR_LIPOPROTEIN"/>
    <property type="match status" value="1"/>
</dbReference>
<proteinExistence type="inferred from homology"/>
<protein>
    <submittedName>
        <fullName evidence="4">ABC-type sugar transport system, periplasmic component</fullName>
    </submittedName>
</protein>
<dbReference type="KEGG" id="bfa:Bfae_01220"/>
<name>C7MFA4_BRAFD</name>
<dbReference type="PATRIC" id="fig|446465.5.peg.119"/>
<dbReference type="OrthoDB" id="9795467at2"/>
<dbReference type="AlphaFoldDB" id="C7MFA4"/>
<dbReference type="InterPro" id="IPR006059">
    <property type="entry name" value="SBP"/>
</dbReference>
<keyword evidence="2" id="KW-0813">Transport</keyword>
<dbReference type="GO" id="GO:1901982">
    <property type="term" value="F:maltose binding"/>
    <property type="evidence" value="ECO:0007669"/>
    <property type="project" value="TreeGrafter"/>
</dbReference>
<dbReference type="GO" id="GO:0042956">
    <property type="term" value="P:maltodextrin transmembrane transport"/>
    <property type="evidence" value="ECO:0007669"/>
    <property type="project" value="TreeGrafter"/>
</dbReference>
<keyword evidence="4" id="KW-0762">Sugar transport</keyword>
<dbReference type="Proteomes" id="UP000001919">
    <property type="component" value="Chromosome"/>
</dbReference>
<dbReference type="Gene3D" id="3.40.190.10">
    <property type="entry name" value="Periplasmic binding protein-like II"/>
    <property type="match status" value="2"/>
</dbReference>
<gene>
    <name evidence="4" type="ordered locus">Bfae_01220</name>
</gene>